<evidence type="ECO:0000256" key="1">
    <source>
        <dbReference type="SAM" id="MobiDB-lite"/>
    </source>
</evidence>
<feature type="compositionally biased region" description="Pro residues" evidence="1">
    <location>
        <begin position="37"/>
        <end position="47"/>
    </location>
</feature>
<dbReference type="EMBL" id="CM003531">
    <property type="protein sequence ID" value="RCV23095.1"/>
    <property type="molecule type" value="Genomic_DNA"/>
</dbReference>
<reference evidence="2" key="1">
    <citation type="journal article" date="2012" name="Nat. Biotechnol.">
        <title>Reference genome sequence of the model plant Setaria.</title>
        <authorList>
            <person name="Bennetzen J.L."/>
            <person name="Schmutz J."/>
            <person name="Wang H."/>
            <person name="Percifield R."/>
            <person name="Hawkins J."/>
            <person name="Pontaroli A.C."/>
            <person name="Estep M."/>
            <person name="Feng L."/>
            <person name="Vaughn J.N."/>
            <person name="Grimwood J."/>
            <person name="Jenkins J."/>
            <person name="Barry K."/>
            <person name="Lindquist E."/>
            <person name="Hellsten U."/>
            <person name="Deshpande S."/>
            <person name="Wang X."/>
            <person name="Wu X."/>
            <person name="Mitros T."/>
            <person name="Triplett J."/>
            <person name="Yang X."/>
            <person name="Ye C.Y."/>
            <person name="Mauro-Herrera M."/>
            <person name="Wang L."/>
            <person name="Li P."/>
            <person name="Sharma M."/>
            <person name="Sharma R."/>
            <person name="Ronald P.C."/>
            <person name="Panaud O."/>
            <person name="Kellogg E.A."/>
            <person name="Brutnell T.P."/>
            <person name="Doust A.N."/>
            <person name="Tuskan G.A."/>
            <person name="Rokhsar D."/>
            <person name="Devos K.M."/>
        </authorList>
    </citation>
    <scope>NUCLEOTIDE SEQUENCE [LARGE SCALE GENOMIC DNA]</scope>
    <source>
        <strain evidence="2">Yugu1</strain>
    </source>
</reference>
<sequence>MGWVGRLNCSTSQPSQSAQLVLLPLLGSSGAKQPNHSRPPAPLPPARPLRRPPSSAQTSPATCRLLASRSGLRARVRFAAVRPTPDSRCLPSTETKSPRPCLVALLPTEVRRLLGSDLIKASEV</sequence>
<name>A0A368QYS5_SETIT</name>
<dbReference type="AlphaFoldDB" id="A0A368QYS5"/>
<proteinExistence type="predicted"/>
<organism evidence="2">
    <name type="scientific">Setaria italica</name>
    <name type="common">Foxtail millet</name>
    <name type="synonym">Panicum italicum</name>
    <dbReference type="NCBI Taxonomy" id="4555"/>
    <lineage>
        <taxon>Eukaryota</taxon>
        <taxon>Viridiplantae</taxon>
        <taxon>Streptophyta</taxon>
        <taxon>Embryophyta</taxon>
        <taxon>Tracheophyta</taxon>
        <taxon>Spermatophyta</taxon>
        <taxon>Magnoliopsida</taxon>
        <taxon>Liliopsida</taxon>
        <taxon>Poales</taxon>
        <taxon>Poaceae</taxon>
        <taxon>PACMAD clade</taxon>
        <taxon>Panicoideae</taxon>
        <taxon>Panicodae</taxon>
        <taxon>Paniceae</taxon>
        <taxon>Cenchrinae</taxon>
        <taxon>Setaria</taxon>
    </lineage>
</organism>
<protein>
    <submittedName>
        <fullName evidence="2">Uncharacterized protein</fullName>
    </submittedName>
</protein>
<gene>
    <name evidence="2" type="ORF">SETIT_4G272000v2</name>
</gene>
<reference evidence="2" key="2">
    <citation type="submission" date="2015-07" db="EMBL/GenBank/DDBJ databases">
        <authorList>
            <person name="Noorani M."/>
        </authorList>
    </citation>
    <scope>NUCLEOTIDE SEQUENCE</scope>
    <source>
        <strain evidence="2">Yugu1</strain>
    </source>
</reference>
<evidence type="ECO:0000313" key="2">
    <source>
        <dbReference type="EMBL" id="RCV23095.1"/>
    </source>
</evidence>
<accession>A0A368QYS5</accession>
<feature type="region of interest" description="Disordered" evidence="1">
    <location>
        <begin position="25"/>
        <end position="64"/>
    </location>
</feature>